<reference evidence="1" key="1">
    <citation type="submission" date="2019-05" db="EMBL/GenBank/DDBJ databases">
        <title>Annotation for the trematode Fasciolopsis buski.</title>
        <authorList>
            <person name="Choi Y.-J."/>
        </authorList>
    </citation>
    <scope>NUCLEOTIDE SEQUENCE</scope>
    <source>
        <strain evidence="1">HT</strain>
        <tissue evidence="1">Whole worm</tissue>
    </source>
</reference>
<comment type="caution">
    <text evidence="1">The sequence shown here is derived from an EMBL/GenBank/DDBJ whole genome shotgun (WGS) entry which is preliminary data.</text>
</comment>
<proteinExistence type="predicted"/>
<dbReference type="EMBL" id="LUCM01001152">
    <property type="protein sequence ID" value="KAA0199407.1"/>
    <property type="molecule type" value="Genomic_DNA"/>
</dbReference>
<dbReference type="Proteomes" id="UP000728185">
    <property type="component" value="Unassembled WGS sequence"/>
</dbReference>
<keyword evidence="2" id="KW-1185">Reference proteome</keyword>
<sequence length="64" mass="7178">MKRRSVQRFAGLVAPAVPPSFPSGVPVSHSRPLKNFVTPCFIQLRSRKPCHNPRRNGCPPTRSR</sequence>
<gene>
    <name evidence="1" type="ORF">FBUS_08176</name>
</gene>
<evidence type="ECO:0000313" key="2">
    <source>
        <dbReference type="Proteomes" id="UP000728185"/>
    </source>
</evidence>
<accession>A0A8E0VPG7</accession>
<evidence type="ECO:0000313" key="1">
    <source>
        <dbReference type="EMBL" id="KAA0199407.1"/>
    </source>
</evidence>
<protein>
    <submittedName>
        <fullName evidence="1">Uncharacterized protein</fullName>
    </submittedName>
</protein>
<name>A0A8E0VPG7_9TREM</name>
<organism evidence="1 2">
    <name type="scientific">Fasciolopsis buskii</name>
    <dbReference type="NCBI Taxonomy" id="27845"/>
    <lineage>
        <taxon>Eukaryota</taxon>
        <taxon>Metazoa</taxon>
        <taxon>Spiralia</taxon>
        <taxon>Lophotrochozoa</taxon>
        <taxon>Platyhelminthes</taxon>
        <taxon>Trematoda</taxon>
        <taxon>Digenea</taxon>
        <taxon>Plagiorchiida</taxon>
        <taxon>Echinostomata</taxon>
        <taxon>Echinostomatoidea</taxon>
        <taxon>Fasciolidae</taxon>
        <taxon>Fasciolopsis</taxon>
    </lineage>
</organism>
<dbReference type="AlphaFoldDB" id="A0A8E0VPG7"/>